<proteinExistence type="predicted"/>
<dbReference type="AlphaFoldDB" id="A0A8S4A579"/>
<evidence type="ECO:0000259" key="2">
    <source>
        <dbReference type="PROSITE" id="PS51447"/>
    </source>
</evidence>
<name>A0A8S4A579_9EUPU</name>
<dbReference type="SUPFAM" id="SSF54991">
    <property type="entry name" value="Anticodon-binding domain of PheRS"/>
    <property type="match status" value="1"/>
</dbReference>
<gene>
    <name evidence="3" type="ORF">CUNI_LOCUS19099</name>
</gene>
<dbReference type="PANTHER" id="PTHR11538">
    <property type="entry name" value="PHENYLALANYL-TRNA SYNTHETASE"/>
    <property type="match status" value="1"/>
</dbReference>
<dbReference type="EMBL" id="CAJHNH020006290">
    <property type="protein sequence ID" value="CAG5133541.1"/>
    <property type="molecule type" value="Genomic_DNA"/>
</dbReference>
<keyword evidence="4" id="KW-1185">Reference proteome</keyword>
<dbReference type="OrthoDB" id="273345at2759"/>
<dbReference type="SMART" id="SM00896">
    <property type="entry name" value="FDX-ACB"/>
    <property type="match status" value="1"/>
</dbReference>
<feature type="region of interest" description="Disordered" evidence="1">
    <location>
        <begin position="569"/>
        <end position="589"/>
    </location>
</feature>
<evidence type="ECO:0000256" key="1">
    <source>
        <dbReference type="SAM" id="MobiDB-lite"/>
    </source>
</evidence>
<dbReference type="GO" id="GO:0070042">
    <property type="term" value="F:rRNA (uridine-N3-)-methyltransferase activity"/>
    <property type="evidence" value="ECO:0007669"/>
    <property type="project" value="InterPro"/>
</dbReference>
<comment type="caution">
    <text evidence="3">The sequence shown here is derived from an EMBL/GenBank/DDBJ whole genome shotgun (WGS) entry which is preliminary data.</text>
</comment>
<accession>A0A8S4A579</accession>
<dbReference type="Pfam" id="PF10354">
    <property type="entry name" value="BMT5-like"/>
    <property type="match status" value="1"/>
</dbReference>
<evidence type="ECO:0000313" key="4">
    <source>
        <dbReference type="Proteomes" id="UP000678393"/>
    </source>
</evidence>
<dbReference type="PROSITE" id="PS51447">
    <property type="entry name" value="FDX_ACB"/>
    <property type="match status" value="1"/>
</dbReference>
<dbReference type="Gene3D" id="3.30.70.380">
    <property type="entry name" value="Ferrodoxin-fold anticodon-binding domain"/>
    <property type="match status" value="1"/>
</dbReference>
<feature type="domain" description="FDX-ACB" evidence="2">
    <location>
        <begin position="712"/>
        <end position="817"/>
    </location>
</feature>
<evidence type="ECO:0000313" key="3">
    <source>
        <dbReference type="EMBL" id="CAG5133541.1"/>
    </source>
</evidence>
<dbReference type="InterPro" id="IPR019446">
    <property type="entry name" value="BMT5-like"/>
</dbReference>
<dbReference type="PANTHER" id="PTHR11538:SF26">
    <property type="entry name" value="FERREDOXIN-FOLD ANTICODON-BINDING DOMAIN-CONTAINING PROTEIN 1"/>
    <property type="match status" value="1"/>
</dbReference>
<dbReference type="GO" id="GO:0070475">
    <property type="term" value="P:rRNA base methylation"/>
    <property type="evidence" value="ECO:0007669"/>
    <property type="project" value="InterPro"/>
</dbReference>
<dbReference type="InterPro" id="IPR036690">
    <property type="entry name" value="Fdx_antiC-bd_sf"/>
</dbReference>
<protein>
    <recommendedName>
        <fullName evidence="2">FDX-ACB domain-containing protein</fullName>
    </recommendedName>
</protein>
<dbReference type="Proteomes" id="UP000678393">
    <property type="component" value="Unassembled WGS sequence"/>
</dbReference>
<dbReference type="InterPro" id="IPR005121">
    <property type="entry name" value="Fdx_antiC-bd"/>
</dbReference>
<organism evidence="3 4">
    <name type="scientific">Candidula unifasciata</name>
    <dbReference type="NCBI Taxonomy" id="100452"/>
    <lineage>
        <taxon>Eukaryota</taxon>
        <taxon>Metazoa</taxon>
        <taxon>Spiralia</taxon>
        <taxon>Lophotrochozoa</taxon>
        <taxon>Mollusca</taxon>
        <taxon>Gastropoda</taxon>
        <taxon>Heterobranchia</taxon>
        <taxon>Euthyneura</taxon>
        <taxon>Panpulmonata</taxon>
        <taxon>Eupulmonata</taxon>
        <taxon>Stylommatophora</taxon>
        <taxon>Helicina</taxon>
        <taxon>Helicoidea</taxon>
        <taxon>Geomitridae</taxon>
        <taxon>Candidula</taxon>
    </lineage>
</organism>
<feature type="compositionally biased region" description="Polar residues" evidence="1">
    <location>
        <begin position="569"/>
        <end position="582"/>
    </location>
</feature>
<dbReference type="GO" id="GO:0005737">
    <property type="term" value="C:cytoplasm"/>
    <property type="evidence" value="ECO:0007669"/>
    <property type="project" value="TreeGrafter"/>
</dbReference>
<sequence length="817" mass="90483">MELPCDGFVLLVGDGDFSFTRSLVSKDSLKASAVTTSNLETIESIQQHKQAAENMNILTEMGVQVFLETDARELHTHPAISRASYQRIIFNFPLADRHNIKLNRALLADFFSSCSQILSDTGQVMVTLCKGQGGTPADQPMRSWHDSWQVQAMATNAGFILTQVLPFDVSVYPLYHSVGFRFQDKSFNTDGALIHVFEKADVVAAGDSVCARGVVKCGGEDYASSRYVADKFSRDLLEEPNHPLSLLRQHLEKSLSGHLGAEIVPDKDGWCVLPGHKSSVSTHPTHLASNIHHLQDSQKTVKDRKNEANLTILHNAKTALITHGVDRQNGLEPSGNCCQDQDICRMLPDNPESVFILIRKNPLTDTADCKKKNGQSIVELVASPVERDYTADGCCGCPNPDADTTSSLEAYRIETEGCGSQVMETTYCVPADETSTHLASPCTERVYHCRTSLLENFKDLHPCVSLENVNTNSSSGLVNAATTDDYLIGQCEHEIRNSRMSETISTDRQCFVVSGRSFLPGPITADTLSVRHEMMIVQKIPHESTGVQFTTGANMASTGINMAAVDEVTQQQNQPQDANSSDQSDHRQNRTSTLNHVLSCLVQCLQTAVKVEDVGRTASVSLVGVEKVTGVKLVYLEPATNTRQTSEQPPSQHRPCQVLAGVVCQVVSSGEEKLVVLLHLDNIVCQICSIDDPRILWSQSKRFTDQFQPPSSSFPPQFQQFSLFPMRFTHDLSFWQNDSDSEFDVTEMYNIILYTAGDLVYSVSLRDIYTDPDTGRVSRCYRLRFTSHDQALPYLTSWKLQSLIRMEVAQKLGVTLR</sequence>
<reference evidence="3" key="1">
    <citation type="submission" date="2021-04" db="EMBL/GenBank/DDBJ databases">
        <authorList>
            <consortium name="Molecular Ecology Group"/>
        </authorList>
    </citation>
    <scope>NUCLEOTIDE SEQUENCE</scope>
</reference>